<comment type="caution">
    <text evidence="3">The sequence shown here is derived from an EMBL/GenBank/DDBJ whole genome shotgun (WGS) entry which is preliminary data.</text>
</comment>
<evidence type="ECO:0000313" key="3">
    <source>
        <dbReference type="EMBL" id="MDP7734812.1"/>
    </source>
</evidence>
<comment type="similarity">
    <text evidence="1">Belongs to the UPF0312 family.</text>
</comment>
<evidence type="ECO:0000313" key="4">
    <source>
        <dbReference type="Proteomes" id="UP001229081"/>
    </source>
</evidence>
<dbReference type="Pfam" id="PF04264">
    <property type="entry name" value="YceI"/>
    <property type="match status" value="1"/>
</dbReference>
<protein>
    <submittedName>
        <fullName evidence="3">YceI family protein</fullName>
    </submittedName>
</protein>
<accession>A0AAJ1S1H5</accession>
<name>A0AAJ1S1H5_9MYCO</name>
<evidence type="ECO:0000259" key="2">
    <source>
        <dbReference type="SMART" id="SM00867"/>
    </source>
</evidence>
<gene>
    <name evidence="3" type="ORF">QXL92_08655</name>
</gene>
<dbReference type="AlphaFoldDB" id="A0AAJ1S1H5"/>
<proteinExistence type="inferred from homology"/>
<dbReference type="InterPro" id="IPR036761">
    <property type="entry name" value="TTHA0802/YceI-like_sf"/>
</dbReference>
<dbReference type="InterPro" id="IPR007372">
    <property type="entry name" value="Lipid/polyisoprenoid-bd_YceI"/>
</dbReference>
<dbReference type="Proteomes" id="UP001229081">
    <property type="component" value="Unassembled WGS sequence"/>
</dbReference>
<dbReference type="RefSeq" id="WP_065044248.1">
    <property type="nucleotide sequence ID" value="NZ_JAUFSA010000001.1"/>
</dbReference>
<dbReference type="SMART" id="SM00867">
    <property type="entry name" value="YceI"/>
    <property type="match status" value="1"/>
</dbReference>
<dbReference type="Gene3D" id="2.40.128.110">
    <property type="entry name" value="Lipid/polyisoprenoid-binding, YceI-like"/>
    <property type="match status" value="1"/>
</dbReference>
<feature type="domain" description="Lipid/polyisoprenoid-binding YceI-like" evidence="2">
    <location>
        <begin position="8"/>
        <end position="183"/>
    </location>
</feature>
<sequence length="185" mass="20039">MATDDDAVWTFDAADGELTLHTGVAGRAARMGHRLTIALTRWQASVNWVGGQPDTATLVVEVDSLEVLRGEGGVKGLSGPEKTLVRANALKSLSASKFPEIRFDADSIDKTADGYRLGGTLQIRGKQRDHVVDLHTEELDDSWRLSLESAVRQSDFGVKPYSLLMGSLQVADEVTVSFAATRRKA</sequence>
<organism evidence="3 4">
    <name type="scientific">Mycobacterium paragordonae</name>
    <dbReference type="NCBI Taxonomy" id="1389713"/>
    <lineage>
        <taxon>Bacteria</taxon>
        <taxon>Bacillati</taxon>
        <taxon>Actinomycetota</taxon>
        <taxon>Actinomycetes</taxon>
        <taxon>Mycobacteriales</taxon>
        <taxon>Mycobacteriaceae</taxon>
        <taxon>Mycobacterium</taxon>
    </lineage>
</organism>
<reference evidence="3" key="1">
    <citation type="submission" date="2023-06" db="EMBL/GenBank/DDBJ databases">
        <title>Identification of two novel mycobacterium reveal diversities and complexities of Mycobacterium gordonae clade.</title>
        <authorList>
            <person name="Matsumoto Y."/>
            <person name="Nakamura S."/>
            <person name="Motooka D."/>
            <person name="Fukushima K."/>
        </authorList>
    </citation>
    <scope>NUCLEOTIDE SEQUENCE</scope>
    <source>
        <strain evidence="3">TY812</strain>
    </source>
</reference>
<evidence type="ECO:0000256" key="1">
    <source>
        <dbReference type="ARBA" id="ARBA00008812"/>
    </source>
</evidence>
<dbReference type="EMBL" id="JAUFSA010000001">
    <property type="protein sequence ID" value="MDP7734812.1"/>
    <property type="molecule type" value="Genomic_DNA"/>
</dbReference>
<dbReference type="SUPFAM" id="SSF101874">
    <property type="entry name" value="YceI-like"/>
    <property type="match status" value="1"/>
</dbReference>